<proteinExistence type="predicted"/>
<accession>A0ABW6PKL4</accession>
<dbReference type="EMBL" id="JBIAMX010000004">
    <property type="protein sequence ID" value="MFF0542939.1"/>
    <property type="molecule type" value="Genomic_DNA"/>
</dbReference>
<reference evidence="1 2" key="1">
    <citation type="submission" date="2024-10" db="EMBL/GenBank/DDBJ databases">
        <title>The Natural Products Discovery Center: Release of the First 8490 Sequenced Strains for Exploring Actinobacteria Biosynthetic Diversity.</title>
        <authorList>
            <person name="Kalkreuter E."/>
            <person name="Kautsar S.A."/>
            <person name="Yang D."/>
            <person name="Bader C.D."/>
            <person name="Teijaro C.N."/>
            <person name="Fluegel L."/>
            <person name="Davis C.M."/>
            <person name="Simpson J.R."/>
            <person name="Lauterbach L."/>
            <person name="Steele A.D."/>
            <person name="Gui C."/>
            <person name="Meng S."/>
            <person name="Li G."/>
            <person name="Viehrig K."/>
            <person name="Ye F."/>
            <person name="Su P."/>
            <person name="Kiefer A.F."/>
            <person name="Nichols A."/>
            <person name="Cepeda A.J."/>
            <person name="Yan W."/>
            <person name="Fan B."/>
            <person name="Jiang Y."/>
            <person name="Adhikari A."/>
            <person name="Zheng C.-J."/>
            <person name="Schuster L."/>
            <person name="Cowan T.M."/>
            <person name="Smanski M.J."/>
            <person name="Chevrette M.G."/>
            <person name="De Carvalho L.P.S."/>
            <person name="Shen B."/>
        </authorList>
    </citation>
    <scope>NUCLEOTIDE SEQUENCE [LARGE SCALE GENOMIC DNA]</scope>
    <source>
        <strain evidence="1 2">NPDC004045</strain>
    </source>
</reference>
<dbReference type="Proteomes" id="UP001601444">
    <property type="component" value="Unassembled WGS sequence"/>
</dbReference>
<organism evidence="1 2">
    <name type="scientific">Nocardia thailandica</name>
    <dbReference type="NCBI Taxonomy" id="257275"/>
    <lineage>
        <taxon>Bacteria</taxon>
        <taxon>Bacillati</taxon>
        <taxon>Actinomycetota</taxon>
        <taxon>Actinomycetes</taxon>
        <taxon>Mycobacteriales</taxon>
        <taxon>Nocardiaceae</taxon>
        <taxon>Nocardia</taxon>
    </lineage>
</organism>
<comment type="caution">
    <text evidence="1">The sequence shown here is derived from an EMBL/GenBank/DDBJ whole genome shotgun (WGS) entry which is preliminary data.</text>
</comment>
<gene>
    <name evidence="1" type="ORF">ACFYTF_08875</name>
</gene>
<evidence type="ECO:0000313" key="1">
    <source>
        <dbReference type="EMBL" id="MFF0542939.1"/>
    </source>
</evidence>
<name>A0ABW6PKL4_9NOCA</name>
<evidence type="ECO:0000313" key="2">
    <source>
        <dbReference type="Proteomes" id="UP001601444"/>
    </source>
</evidence>
<sequence length="147" mass="15705">MRDPVRVAVEQAAAGLTTSGVRALRVLLHAGLTAYWPTVRATPTRQLAAYETTLDTMRERVNGTGTTVGQGSIDIFQQMDGEGAAFLDLCARLAGAQWLEPLDSLATMLVSVLYGTVLRWLADGNDETVVIVLDDLVGCLTLKAVDA</sequence>
<keyword evidence="2" id="KW-1185">Reference proteome</keyword>
<protein>
    <submittedName>
        <fullName evidence="1">TetR family transcriptional regulator</fullName>
    </submittedName>
</protein>
<dbReference type="RefSeq" id="WP_043656760.1">
    <property type="nucleotide sequence ID" value="NZ_JBIAMX010000004.1"/>
</dbReference>